<dbReference type="InterPro" id="IPR011060">
    <property type="entry name" value="RibuloseP-bd_barrel"/>
</dbReference>
<evidence type="ECO:0000313" key="1">
    <source>
        <dbReference type="EMBL" id="MEM5286434.1"/>
    </source>
</evidence>
<organism evidence="1 2">
    <name type="scientific">Paraburkholderia sabiae</name>
    <dbReference type="NCBI Taxonomy" id="273251"/>
    <lineage>
        <taxon>Bacteria</taxon>
        <taxon>Pseudomonadati</taxon>
        <taxon>Pseudomonadota</taxon>
        <taxon>Betaproteobacteria</taxon>
        <taxon>Burkholderiales</taxon>
        <taxon>Burkholderiaceae</taxon>
        <taxon>Paraburkholderia</taxon>
    </lineage>
</organism>
<proteinExistence type="predicted"/>
<sequence length="226" mass="24423">MSSHFILMLTENDATVPDALAVYDSLRDSLVHFVGFKDIGLPVASLKQLAQRIRADGRKVMLEVVATSRQSELESIQAALDIGVDYLLGGRHVEDALTMLKGSSIQYFPFAGRTVGHPTVLEGTMDEIVEDARRIAAMPGVHGLDLLAYRFAGEGDPAELTRRVTEAVPVPVIAAGSIDGEVRVKAMIDARTWGFTVGSALFQGTFVKRLLPAQIDTIFQIEGVTA</sequence>
<accession>A0ABU9QAJ9</accession>
<gene>
    <name evidence="1" type="ORF">V4C55_11995</name>
</gene>
<keyword evidence="2" id="KW-1185">Reference proteome</keyword>
<evidence type="ECO:0000313" key="2">
    <source>
        <dbReference type="Proteomes" id="UP001494588"/>
    </source>
</evidence>
<comment type="caution">
    <text evidence="1">The sequence shown here is derived from an EMBL/GenBank/DDBJ whole genome shotgun (WGS) entry which is preliminary data.</text>
</comment>
<dbReference type="RefSeq" id="WP_233471785.1">
    <property type="nucleotide sequence ID" value="NZ_CAJHCS010000007.1"/>
</dbReference>
<name>A0ABU9QAJ9_9BURK</name>
<dbReference type="Proteomes" id="UP001494588">
    <property type="component" value="Unassembled WGS sequence"/>
</dbReference>
<dbReference type="InterPro" id="IPR013785">
    <property type="entry name" value="Aldolase_TIM"/>
</dbReference>
<dbReference type="EMBL" id="JAZHGC010000008">
    <property type="protein sequence ID" value="MEM5286434.1"/>
    <property type="molecule type" value="Genomic_DNA"/>
</dbReference>
<protein>
    <submittedName>
        <fullName evidence="1">4-hydroxythreonine-4-phosphate dehydrogenase</fullName>
    </submittedName>
</protein>
<dbReference type="SUPFAM" id="SSF51366">
    <property type="entry name" value="Ribulose-phoshate binding barrel"/>
    <property type="match status" value="1"/>
</dbReference>
<dbReference type="Gene3D" id="3.20.20.70">
    <property type="entry name" value="Aldolase class I"/>
    <property type="match status" value="1"/>
</dbReference>
<reference evidence="1 2" key="1">
    <citation type="submission" date="2024-01" db="EMBL/GenBank/DDBJ databases">
        <title>The diversity of rhizobia nodulating Mimosa spp. in eleven states of Brazil covering several biomes is determined by host plant, location, and edaphic factors.</title>
        <authorList>
            <person name="Rouws L."/>
            <person name="Barauna A."/>
            <person name="Beukes C."/>
            <person name="De Faria S.M."/>
            <person name="Gross E."/>
            <person name="Dos Reis Junior F.B."/>
            <person name="Simon M."/>
            <person name="Maluk M."/>
            <person name="Odee D.W."/>
            <person name="Kenicer G."/>
            <person name="Young J.P.W."/>
            <person name="Reis V.M."/>
            <person name="Zilli J."/>
            <person name="James E.K."/>
        </authorList>
    </citation>
    <scope>NUCLEOTIDE SEQUENCE [LARGE SCALE GENOMIC DNA]</scope>
    <source>
        <strain evidence="1 2">JPY77</strain>
    </source>
</reference>